<dbReference type="PANTHER" id="PTHR42887:SF2">
    <property type="entry name" value="OS12G0638800 PROTEIN"/>
    <property type="match status" value="1"/>
</dbReference>
<dbReference type="Gene3D" id="3.50.50.60">
    <property type="entry name" value="FAD/NAD(P)-binding domain"/>
    <property type="match status" value="1"/>
</dbReference>
<dbReference type="SUPFAM" id="SSF51905">
    <property type="entry name" value="FAD/NAD(P)-binding domain"/>
    <property type="match status" value="1"/>
</dbReference>
<dbReference type="OrthoDB" id="9773233at2"/>
<dbReference type="InterPro" id="IPR004792">
    <property type="entry name" value="BaiN-like"/>
</dbReference>
<dbReference type="RefSeq" id="WP_145085899.1">
    <property type="nucleotide sequence ID" value="NZ_JAYFNS010000012.1"/>
</dbReference>
<dbReference type="EMBL" id="VLKH01000011">
    <property type="protein sequence ID" value="TWH77976.1"/>
    <property type="molecule type" value="Genomic_DNA"/>
</dbReference>
<evidence type="ECO:0000313" key="7">
    <source>
        <dbReference type="Proteomes" id="UP000315343"/>
    </source>
</evidence>
<proteinExistence type="predicted"/>
<comment type="cofactor">
    <cofactor evidence="1">
        <name>FAD</name>
        <dbReference type="ChEBI" id="CHEBI:57692"/>
    </cofactor>
</comment>
<dbReference type="PROSITE" id="PS51257">
    <property type="entry name" value="PROKAR_LIPOPROTEIN"/>
    <property type="match status" value="1"/>
</dbReference>
<keyword evidence="3" id="KW-0274">FAD</keyword>
<protein>
    <submittedName>
        <fullName evidence="6">Uncharacterized protein</fullName>
    </submittedName>
</protein>
<dbReference type="Pfam" id="PF22780">
    <property type="entry name" value="HI0933_like_1st"/>
    <property type="match status" value="1"/>
</dbReference>
<feature type="domain" description="RsdA/BaiN/AoA(So)-like Rossmann fold-like" evidence="4">
    <location>
        <begin position="18"/>
        <end position="415"/>
    </location>
</feature>
<dbReference type="InterPro" id="IPR055178">
    <property type="entry name" value="RsdA/BaiN/AoA(So)-like_dom"/>
</dbReference>
<comment type="caution">
    <text evidence="6">The sequence shown here is derived from an EMBL/GenBank/DDBJ whole genome shotgun (WGS) entry which is preliminary data.</text>
</comment>
<evidence type="ECO:0000256" key="1">
    <source>
        <dbReference type="ARBA" id="ARBA00001974"/>
    </source>
</evidence>
<dbReference type="SUPFAM" id="SSF160996">
    <property type="entry name" value="HI0933 insert domain-like"/>
    <property type="match status" value="1"/>
</dbReference>
<name>A0A562J451_9FIRM</name>
<dbReference type="AlphaFoldDB" id="A0A562J451"/>
<keyword evidence="7" id="KW-1185">Reference proteome</keyword>
<reference evidence="6 7" key="1">
    <citation type="submission" date="2019-07" db="EMBL/GenBank/DDBJ databases">
        <title>Genomic Encyclopedia of Type Strains, Phase I: the one thousand microbial genomes (KMG-I) project.</title>
        <authorList>
            <person name="Kyrpides N."/>
        </authorList>
    </citation>
    <scope>NUCLEOTIDE SEQUENCE [LARGE SCALE GENOMIC DNA]</scope>
    <source>
        <strain evidence="6 7">DSM 13558</strain>
    </source>
</reference>
<evidence type="ECO:0000259" key="5">
    <source>
        <dbReference type="Pfam" id="PF22780"/>
    </source>
</evidence>
<evidence type="ECO:0000256" key="3">
    <source>
        <dbReference type="ARBA" id="ARBA00022827"/>
    </source>
</evidence>
<keyword evidence="2" id="KW-0285">Flavoprotein</keyword>
<evidence type="ECO:0000259" key="4">
    <source>
        <dbReference type="Pfam" id="PF03486"/>
    </source>
</evidence>
<organism evidence="6 7">
    <name type="scientific">Sedimentibacter saalensis</name>
    <dbReference type="NCBI Taxonomy" id="130788"/>
    <lineage>
        <taxon>Bacteria</taxon>
        <taxon>Bacillati</taxon>
        <taxon>Bacillota</taxon>
        <taxon>Tissierellia</taxon>
        <taxon>Sedimentibacter</taxon>
    </lineage>
</organism>
<dbReference type="InterPro" id="IPR023166">
    <property type="entry name" value="BaiN-like_dom_sf"/>
</dbReference>
<gene>
    <name evidence="6" type="ORF">LY60_03166</name>
</gene>
<evidence type="ECO:0000313" key="6">
    <source>
        <dbReference type="EMBL" id="TWH77976.1"/>
    </source>
</evidence>
<dbReference type="InterPro" id="IPR036188">
    <property type="entry name" value="FAD/NAD-bd_sf"/>
</dbReference>
<dbReference type="PANTHER" id="PTHR42887">
    <property type="entry name" value="OS12G0638800 PROTEIN"/>
    <property type="match status" value="1"/>
</dbReference>
<sequence>MAKVIIQKEKQCDNMKYDVIVIGAGAAGLFAACSIKDKSVLLIEKNSAAGRKILLSGAGQCNFTNSCEMSEFLTRYGERGRFLKTALFSFTNKNAVEFFEKSGVETIAREDGKVFPASFKSSDIVEALIEKCRKNNVKIIYDESVEKVSRDEDKDMFLVKTIKNTHAGTNLIIAVGGKSYPNTGSSGDGYELAKSLGHTIEQPKPCLAPVYVENYPFSDLSGISFGNIKISLWRNNKKIKEFSGDMLFTHVNISGPVILNNSRYMEKGDVLKINFTSFPNAEEFKTDFENIIFSSGKYNVKTVLKSLDMPKRFTDKIMEITGIQEDKMCSELDKSKRKKLMEMFCEHSLTVERLGDYNIAMATRGGVKTSEINQKTMESKIVPGLYFAGEVIDYDGDTGGFNIQANFSTGHLAAESINKK</sequence>
<dbReference type="Gene3D" id="2.40.30.10">
    <property type="entry name" value="Translation factors"/>
    <property type="match status" value="1"/>
</dbReference>
<feature type="domain" description="RsdA/BaiN/AoA(So)-like insert" evidence="5">
    <location>
        <begin position="207"/>
        <end position="359"/>
    </location>
</feature>
<dbReference type="InterPro" id="IPR057661">
    <property type="entry name" value="RsdA/BaiN/AoA(So)_Rossmann"/>
</dbReference>
<accession>A0A562J451</accession>
<dbReference type="NCBIfam" id="TIGR00275">
    <property type="entry name" value="aminoacetone oxidase family FAD-binding enzyme"/>
    <property type="match status" value="1"/>
</dbReference>
<dbReference type="Pfam" id="PF03486">
    <property type="entry name" value="HI0933_like"/>
    <property type="match status" value="1"/>
</dbReference>
<dbReference type="Proteomes" id="UP000315343">
    <property type="component" value="Unassembled WGS sequence"/>
</dbReference>
<dbReference type="Gene3D" id="1.10.8.260">
    <property type="entry name" value="HI0933 insert domain-like"/>
    <property type="match status" value="1"/>
</dbReference>
<evidence type="ECO:0000256" key="2">
    <source>
        <dbReference type="ARBA" id="ARBA00022630"/>
    </source>
</evidence>